<dbReference type="Proteomes" id="UP000014028">
    <property type="component" value="Unassembled WGS sequence"/>
</dbReference>
<dbReference type="SUPFAM" id="SSF56214">
    <property type="entry name" value="4'-phosphopantetheinyl transferase"/>
    <property type="match status" value="2"/>
</dbReference>
<dbReference type="NCBIfam" id="TIGR00556">
    <property type="entry name" value="pantethn_trn"/>
    <property type="match status" value="1"/>
</dbReference>
<keyword evidence="4" id="KW-0479">Metal-binding</keyword>
<organism evidence="9 10">
    <name type="scientific">Bacillus cereus VD184</name>
    <dbReference type="NCBI Taxonomy" id="1053242"/>
    <lineage>
        <taxon>Bacteria</taxon>
        <taxon>Bacillati</taxon>
        <taxon>Bacillota</taxon>
        <taxon>Bacilli</taxon>
        <taxon>Bacillales</taxon>
        <taxon>Bacillaceae</taxon>
        <taxon>Bacillus</taxon>
        <taxon>Bacillus cereus group</taxon>
    </lineage>
</organism>
<dbReference type="GO" id="GO:0008897">
    <property type="term" value="F:holo-[acyl-carrier-protein] synthase activity"/>
    <property type="evidence" value="ECO:0007669"/>
    <property type="project" value="InterPro"/>
</dbReference>
<feature type="domain" description="4'-phosphopantetheinyl transferase" evidence="7">
    <location>
        <begin position="102"/>
        <end position="178"/>
    </location>
</feature>
<proteinExistence type="inferred from homology"/>
<accession>A0A9W5R8M5</accession>
<dbReference type="Gene3D" id="3.90.470.20">
    <property type="entry name" value="4'-phosphopantetheinyl transferase domain"/>
    <property type="match status" value="2"/>
</dbReference>
<dbReference type="GO" id="GO:0005829">
    <property type="term" value="C:cytosol"/>
    <property type="evidence" value="ECO:0007669"/>
    <property type="project" value="TreeGrafter"/>
</dbReference>
<keyword evidence="6" id="KW-0045">Antibiotic biosynthesis</keyword>
<evidence type="ECO:0000256" key="4">
    <source>
        <dbReference type="ARBA" id="ARBA00022723"/>
    </source>
</evidence>
<evidence type="ECO:0000313" key="10">
    <source>
        <dbReference type="Proteomes" id="UP000014028"/>
    </source>
</evidence>
<dbReference type="PANTHER" id="PTHR12215:SF10">
    <property type="entry name" value="L-AMINOADIPATE-SEMIALDEHYDE DEHYDROGENASE-PHOSPHOPANTETHEINYL TRANSFERASE"/>
    <property type="match status" value="1"/>
</dbReference>
<dbReference type="GO" id="GO:0000287">
    <property type="term" value="F:magnesium ion binding"/>
    <property type="evidence" value="ECO:0007669"/>
    <property type="project" value="InterPro"/>
</dbReference>
<dbReference type="InterPro" id="IPR004568">
    <property type="entry name" value="Ppantetheine-prot_Trfase_dom"/>
</dbReference>
<dbReference type="PANTHER" id="PTHR12215">
    <property type="entry name" value="PHOSPHOPANTETHEINE TRANSFERASE"/>
    <property type="match status" value="1"/>
</dbReference>
<dbReference type="InterPro" id="IPR050559">
    <property type="entry name" value="P-Pant_transferase_sf"/>
</dbReference>
<evidence type="ECO:0000259" key="7">
    <source>
        <dbReference type="Pfam" id="PF01648"/>
    </source>
</evidence>
<dbReference type="Pfam" id="PF22624">
    <property type="entry name" value="AASDHPPT_N"/>
    <property type="match status" value="1"/>
</dbReference>
<evidence type="ECO:0000256" key="6">
    <source>
        <dbReference type="ARBA" id="ARBA00023194"/>
    </source>
</evidence>
<evidence type="ECO:0000256" key="2">
    <source>
        <dbReference type="ARBA" id="ARBA00010990"/>
    </source>
</evidence>
<sequence length="232" mass="27015">MQIIAVNISEELSVNDFEELLSYVPLEKQKKIKSFLHFKDAKRTLVGEILVRSILGKQLSLKNKDINIYYNAYGKPYIKIEGNYFNLSHSGDWVVCAFDSSPVGIDVEIIKLIDLSLVLSFFSTEEAEYVFSIKSQNEQINRFYDLWTLKESYIKAIGRGLSIPLESFSIDLRNYLEIIKMKSVLDNRYYYLKKLFIDENHKLSICTMHPQISNEIVFKKIKEIISLMKENA</sequence>
<dbReference type="EMBL" id="AHFK01000033">
    <property type="protein sequence ID" value="EOQ16528.1"/>
    <property type="molecule type" value="Genomic_DNA"/>
</dbReference>
<dbReference type="GO" id="GO:0019878">
    <property type="term" value="P:lysine biosynthetic process via aminoadipic acid"/>
    <property type="evidence" value="ECO:0007669"/>
    <property type="project" value="TreeGrafter"/>
</dbReference>
<reference evidence="9 10" key="1">
    <citation type="submission" date="2012-12" db="EMBL/GenBank/DDBJ databases">
        <title>The Genome Sequence of Bacillus cereus VD184.</title>
        <authorList>
            <consortium name="The Broad Institute Genome Sequencing Platform"/>
            <consortium name="The Broad Institute Genome Sequencing Center for Infectious Disease"/>
            <person name="Feldgarden M."/>
            <person name="Van der Auwera G.A."/>
            <person name="Mahillon J."/>
            <person name="Duprez V."/>
            <person name="Timmery S."/>
            <person name="Mattelet C."/>
            <person name="Dierick K."/>
            <person name="Sun M."/>
            <person name="Yu Z."/>
            <person name="Zhu L."/>
            <person name="Hu X."/>
            <person name="Shank E.B."/>
            <person name="Swiecicka I."/>
            <person name="Hansen B.M."/>
            <person name="Andrup L."/>
            <person name="Walker B."/>
            <person name="Young S.K."/>
            <person name="Zeng Q."/>
            <person name="Gargeya S."/>
            <person name="Fitzgerald M."/>
            <person name="Haas B."/>
            <person name="Abouelleil A."/>
            <person name="Alvarado L."/>
            <person name="Arachchi H.M."/>
            <person name="Berlin A.M."/>
            <person name="Chapman S.B."/>
            <person name="Dewar J."/>
            <person name="Goldberg J."/>
            <person name="Griggs A."/>
            <person name="Gujja S."/>
            <person name="Hansen M."/>
            <person name="Howarth C."/>
            <person name="Imamovic A."/>
            <person name="Larimer J."/>
            <person name="McCowan C."/>
            <person name="Murphy C."/>
            <person name="Neiman D."/>
            <person name="Pearson M."/>
            <person name="Priest M."/>
            <person name="Roberts A."/>
            <person name="Saif S."/>
            <person name="Shea T."/>
            <person name="Sisk P."/>
            <person name="Sykes S."/>
            <person name="Wortman J."/>
            <person name="Nusbaum C."/>
            <person name="Birren B."/>
        </authorList>
    </citation>
    <scope>NUCLEOTIDE SEQUENCE [LARGE SCALE GENOMIC DNA]</scope>
    <source>
        <strain evidence="9 10">VD184</strain>
    </source>
</reference>
<dbReference type="InterPro" id="IPR037143">
    <property type="entry name" value="4-PPantetheinyl_Trfase_dom_sf"/>
</dbReference>
<evidence type="ECO:0000256" key="3">
    <source>
        <dbReference type="ARBA" id="ARBA00022679"/>
    </source>
</evidence>
<protein>
    <submittedName>
        <fullName evidence="9">Phosphopantetheine-protein transferase domain protein</fullName>
    </submittedName>
</protein>
<dbReference type="InterPro" id="IPR055066">
    <property type="entry name" value="AASDHPPT_N"/>
</dbReference>
<evidence type="ECO:0000256" key="5">
    <source>
        <dbReference type="ARBA" id="ARBA00022842"/>
    </source>
</evidence>
<evidence type="ECO:0000313" key="9">
    <source>
        <dbReference type="EMBL" id="EOQ16528.1"/>
    </source>
</evidence>
<feature type="domain" description="4'-phosphopantetheinyl transferase N-terminal" evidence="8">
    <location>
        <begin position="14"/>
        <end position="97"/>
    </location>
</feature>
<comment type="similarity">
    <text evidence="2">Belongs to the P-Pant transferase superfamily. Gsp/Sfp/HetI/AcpT family.</text>
</comment>
<keyword evidence="5" id="KW-0460">Magnesium</keyword>
<dbReference type="AlphaFoldDB" id="A0A9W5R8M5"/>
<dbReference type="Pfam" id="PF01648">
    <property type="entry name" value="ACPS"/>
    <property type="match status" value="1"/>
</dbReference>
<dbReference type="GO" id="GO:0006633">
    <property type="term" value="P:fatty acid biosynthetic process"/>
    <property type="evidence" value="ECO:0007669"/>
    <property type="project" value="InterPro"/>
</dbReference>
<dbReference type="GO" id="GO:0017000">
    <property type="term" value="P:antibiotic biosynthetic process"/>
    <property type="evidence" value="ECO:0007669"/>
    <property type="project" value="UniProtKB-KW"/>
</dbReference>
<dbReference type="InterPro" id="IPR008278">
    <property type="entry name" value="4-PPantetheinyl_Trfase_dom"/>
</dbReference>
<evidence type="ECO:0000256" key="1">
    <source>
        <dbReference type="ARBA" id="ARBA00001946"/>
    </source>
</evidence>
<name>A0A9W5R8M5_BACCE</name>
<comment type="cofactor">
    <cofactor evidence="1">
        <name>Mg(2+)</name>
        <dbReference type="ChEBI" id="CHEBI:18420"/>
    </cofactor>
</comment>
<comment type="caution">
    <text evidence="9">The sequence shown here is derived from an EMBL/GenBank/DDBJ whole genome shotgun (WGS) entry which is preliminary data.</text>
</comment>
<gene>
    <name evidence="9" type="ORF">IKC_04451</name>
</gene>
<dbReference type="RefSeq" id="WP_016122317.1">
    <property type="nucleotide sequence ID" value="NZ_KB976826.1"/>
</dbReference>
<keyword evidence="3 9" id="KW-0808">Transferase</keyword>
<evidence type="ECO:0000259" key="8">
    <source>
        <dbReference type="Pfam" id="PF22624"/>
    </source>
</evidence>